<proteinExistence type="predicted"/>
<sequence>MIRKVRDVVRDCTASTGLILVGALPLGVDRMLQPQNVDHDSQRQRSLDEACVDARGGHRHRRQQ</sequence>
<feature type="region of interest" description="Disordered" evidence="1">
    <location>
        <begin position="36"/>
        <end position="64"/>
    </location>
</feature>
<accession>A0A6J7ARW4</accession>
<evidence type="ECO:0000313" key="2">
    <source>
        <dbReference type="EMBL" id="CAB4834729.1"/>
    </source>
</evidence>
<name>A0A6J7ARW4_9ZZZZ</name>
<gene>
    <name evidence="2" type="ORF">UFOPK3164_01740</name>
</gene>
<evidence type="ECO:0000256" key="1">
    <source>
        <dbReference type="SAM" id="MobiDB-lite"/>
    </source>
</evidence>
<feature type="compositionally biased region" description="Basic and acidic residues" evidence="1">
    <location>
        <begin position="37"/>
        <end position="48"/>
    </location>
</feature>
<organism evidence="2">
    <name type="scientific">freshwater metagenome</name>
    <dbReference type="NCBI Taxonomy" id="449393"/>
    <lineage>
        <taxon>unclassified sequences</taxon>
        <taxon>metagenomes</taxon>
        <taxon>ecological metagenomes</taxon>
    </lineage>
</organism>
<dbReference type="EMBL" id="CAFABE010000141">
    <property type="protein sequence ID" value="CAB4834729.1"/>
    <property type="molecule type" value="Genomic_DNA"/>
</dbReference>
<protein>
    <submittedName>
        <fullName evidence="2">Unannotated protein</fullName>
    </submittedName>
</protein>
<reference evidence="2" key="1">
    <citation type="submission" date="2020-05" db="EMBL/GenBank/DDBJ databases">
        <authorList>
            <person name="Chiriac C."/>
            <person name="Salcher M."/>
            <person name="Ghai R."/>
            <person name="Kavagutti S V."/>
        </authorList>
    </citation>
    <scope>NUCLEOTIDE SEQUENCE</scope>
</reference>
<dbReference type="AlphaFoldDB" id="A0A6J7ARW4"/>